<dbReference type="GO" id="GO:0008410">
    <property type="term" value="F:CoA-transferase activity"/>
    <property type="evidence" value="ECO:0007669"/>
    <property type="project" value="TreeGrafter"/>
</dbReference>
<accession>A0A8J2YRK6</accession>
<dbReference type="PANTHER" id="PTHR48207:SF3">
    <property type="entry name" value="SUCCINATE--HYDROXYMETHYLGLUTARATE COA-TRANSFERASE"/>
    <property type="match status" value="1"/>
</dbReference>
<keyword evidence="3" id="KW-1185">Reference proteome</keyword>
<organism evidence="2 3">
    <name type="scientific">Aliidongia dinghuensis</name>
    <dbReference type="NCBI Taxonomy" id="1867774"/>
    <lineage>
        <taxon>Bacteria</taxon>
        <taxon>Pseudomonadati</taxon>
        <taxon>Pseudomonadota</taxon>
        <taxon>Alphaproteobacteria</taxon>
        <taxon>Rhodospirillales</taxon>
        <taxon>Dongiaceae</taxon>
        <taxon>Aliidongia</taxon>
    </lineage>
</organism>
<reference evidence="2" key="2">
    <citation type="submission" date="2020-09" db="EMBL/GenBank/DDBJ databases">
        <authorList>
            <person name="Sun Q."/>
            <person name="Zhou Y."/>
        </authorList>
    </citation>
    <scope>NUCLEOTIDE SEQUENCE</scope>
    <source>
        <strain evidence="2">CGMCC 1.15725</strain>
    </source>
</reference>
<evidence type="ECO:0000313" key="2">
    <source>
        <dbReference type="EMBL" id="GGF10230.1"/>
    </source>
</evidence>
<protein>
    <submittedName>
        <fullName evidence="2">Succinyl-CoA--D-citramalate CoA-transferase</fullName>
    </submittedName>
</protein>
<dbReference type="Gene3D" id="3.40.50.10540">
    <property type="entry name" value="Crotonobetainyl-coa:carnitine coa-transferase, domain 1"/>
    <property type="match status" value="1"/>
</dbReference>
<dbReference type="AlphaFoldDB" id="A0A8J2YRK6"/>
<dbReference type="Gene3D" id="3.30.1540.10">
    <property type="entry name" value="formyl-coa transferase, domain 3"/>
    <property type="match status" value="1"/>
</dbReference>
<reference evidence="2" key="1">
    <citation type="journal article" date="2014" name="Int. J. Syst. Evol. Microbiol.">
        <title>Complete genome sequence of Corynebacterium casei LMG S-19264T (=DSM 44701T), isolated from a smear-ripened cheese.</title>
        <authorList>
            <consortium name="US DOE Joint Genome Institute (JGI-PGF)"/>
            <person name="Walter F."/>
            <person name="Albersmeier A."/>
            <person name="Kalinowski J."/>
            <person name="Ruckert C."/>
        </authorList>
    </citation>
    <scope>NUCLEOTIDE SEQUENCE</scope>
    <source>
        <strain evidence="2">CGMCC 1.15725</strain>
    </source>
</reference>
<dbReference type="Proteomes" id="UP000646365">
    <property type="component" value="Unassembled WGS sequence"/>
</dbReference>
<dbReference type="SUPFAM" id="SSF89796">
    <property type="entry name" value="CoA-transferase family III (CaiB/BaiF)"/>
    <property type="match status" value="1"/>
</dbReference>
<dbReference type="EMBL" id="BMJQ01000003">
    <property type="protein sequence ID" value="GGF10230.1"/>
    <property type="molecule type" value="Genomic_DNA"/>
</dbReference>
<dbReference type="InterPro" id="IPR023606">
    <property type="entry name" value="CoA-Trfase_III_dom_1_sf"/>
</dbReference>
<proteinExistence type="predicted"/>
<sequence length="404" mass="42518">MSREESAGPLKGLKVIEMGSFIAGPFCGQLLADFGADVVKLEPPGTGDAMRQWGVAKRDGKSLWWPVIARNKQSVTVDLRQPEGRELARRLIADADVLVENFRPGTLEEWGLGPERLKADNPGLIVTRVSGFGQTGPYAKRAGFGSVAEAMAGMRGLAGFPDRPPPRVGLSIGDSLAGAFGAMGVLLALRARDASKAHEGQVVDVAITESVLAVLESVVSEFSGTGAVRGRTGSILPGVAPSNLYPTADDTWILIGANADGIFRRLAEAMGEPELAQSERYATHGARGRHQHELDERIAAWTAQHSLDHLMTLLEGHGVPAGPVNDAAGVVADPHFRAREAVIAVETSDFGTLAMQGVAPHLSETPGRVAWAGPGLGADTDRVLGERLGLAAAELADLHQRGII</sequence>
<dbReference type="Pfam" id="PF02515">
    <property type="entry name" value="CoA_transf_3"/>
    <property type="match status" value="1"/>
</dbReference>
<comment type="caution">
    <text evidence="2">The sequence shown here is derived from an EMBL/GenBank/DDBJ whole genome shotgun (WGS) entry which is preliminary data.</text>
</comment>
<name>A0A8J2YRK6_9PROT</name>
<evidence type="ECO:0000313" key="3">
    <source>
        <dbReference type="Proteomes" id="UP000646365"/>
    </source>
</evidence>
<evidence type="ECO:0000256" key="1">
    <source>
        <dbReference type="ARBA" id="ARBA00022679"/>
    </source>
</evidence>
<dbReference type="InterPro" id="IPR050483">
    <property type="entry name" value="CoA-transferase_III_domain"/>
</dbReference>
<dbReference type="PANTHER" id="PTHR48207">
    <property type="entry name" value="SUCCINATE--HYDROXYMETHYLGLUTARATE COA-TRANSFERASE"/>
    <property type="match status" value="1"/>
</dbReference>
<dbReference type="InterPro" id="IPR044855">
    <property type="entry name" value="CoA-Trfase_III_dom3_sf"/>
</dbReference>
<gene>
    <name evidence="2" type="ORF">GCM10011611_14730</name>
</gene>
<dbReference type="RefSeq" id="WP_189044110.1">
    <property type="nucleotide sequence ID" value="NZ_BMJQ01000003.1"/>
</dbReference>
<dbReference type="InterPro" id="IPR003673">
    <property type="entry name" value="CoA-Trfase_fam_III"/>
</dbReference>
<keyword evidence="1" id="KW-0808">Transferase</keyword>